<feature type="compositionally biased region" description="Basic and acidic residues" evidence="1">
    <location>
        <begin position="111"/>
        <end position="120"/>
    </location>
</feature>
<feature type="compositionally biased region" description="Basic residues" evidence="1">
    <location>
        <begin position="153"/>
        <end position="162"/>
    </location>
</feature>
<organism evidence="2 3">
    <name type="scientific">Amycolatopsis speibonae</name>
    <dbReference type="NCBI Taxonomy" id="1450224"/>
    <lineage>
        <taxon>Bacteria</taxon>
        <taxon>Bacillati</taxon>
        <taxon>Actinomycetota</taxon>
        <taxon>Actinomycetes</taxon>
        <taxon>Pseudonocardiales</taxon>
        <taxon>Pseudonocardiaceae</taxon>
        <taxon>Amycolatopsis</taxon>
    </lineage>
</organism>
<protein>
    <submittedName>
        <fullName evidence="2">Uncharacterized protein</fullName>
    </submittedName>
</protein>
<reference evidence="3" key="1">
    <citation type="journal article" date="2019" name="Int. J. Syst. Evol. Microbiol.">
        <title>The Global Catalogue of Microorganisms (GCM) 10K type strain sequencing project: providing services to taxonomists for standard genome sequencing and annotation.</title>
        <authorList>
            <consortium name="The Broad Institute Genomics Platform"/>
            <consortium name="The Broad Institute Genome Sequencing Center for Infectious Disease"/>
            <person name="Wu L."/>
            <person name="Ma J."/>
        </authorList>
    </citation>
    <scope>NUCLEOTIDE SEQUENCE [LARGE SCALE GENOMIC DNA]</scope>
    <source>
        <strain evidence="3">CGMCC 4.7676</strain>
    </source>
</reference>
<dbReference type="RefSeq" id="WP_378244596.1">
    <property type="nucleotide sequence ID" value="NZ_JBHRWK010000074.1"/>
</dbReference>
<keyword evidence="3" id="KW-1185">Reference proteome</keyword>
<comment type="caution">
    <text evidence="2">The sequence shown here is derived from an EMBL/GenBank/DDBJ whole genome shotgun (WGS) entry which is preliminary data.</text>
</comment>
<evidence type="ECO:0000313" key="3">
    <source>
        <dbReference type="Proteomes" id="UP001595645"/>
    </source>
</evidence>
<evidence type="ECO:0000313" key="2">
    <source>
        <dbReference type="EMBL" id="MFC3454777.1"/>
    </source>
</evidence>
<name>A0ABV7PAF9_9PSEU</name>
<dbReference type="EMBL" id="JBHRWK010000074">
    <property type="protein sequence ID" value="MFC3454777.1"/>
    <property type="molecule type" value="Genomic_DNA"/>
</dbReference>
<feature type="region of interest" description="Disordered" evidence="1">
    <location>
        <begin position="89"/>
        <end position="162"/>
    </location>
</feature>
<dbReference type="Proteomes" id="UP001595645">
    <property type="component" value="Unassembled WGS sequence"/>
</dbReference>
<proteinExistence type="predicted"/>
<evidence type="ECO:0000256" key="1">
    <source>
        <dbReference type="SAM" id="MobiDB-lite"/>
    </source>
</evidence>
<feature type="compositionally biased region" description="Polar residues" evidence="1">
    <location>
        <begin position="137"/>
        <end position="151"/>
    </location>
</feature>
<gene>
    <name evidence="2" type="ORF">ACFOSH_35535</name>
</gene>
<sequence>MPAADREVVWDDGTLLLTGSRRSTLLDVNCVVRVDSGQRAHRWAWNLLGAVWLDTADTQRIRTVAVYFAHHGILLTCLSTISPSWPCAAPIPPPLGRGSPPWPRSAATRTTRTDSAGERPRPHRPTRPPRTTDADVAQNSFAHGSMWSPNGQIRRRATNRHG</sequence>
<feature type="compositionally biased region" description="Pro residues" evidence="1">
    <location>
        <begin position="89"/>
        <end position="103"/>
    </location>
</feature>
<accession>A0ABV7PAF9</accession>